<proteinExistence type="predicted"/>
<evidence type="ECO:0000313" key="4">
    <source>
        <dbReference type="Proteomes" id="UP001163846"/>
    </source>
</evidence>
<evidence type="ECO:0000256" key="2">
    <source>
        <dbReference type="SAM" id="SignalP"/>
    </source>
</evidence>
<evidence type="ECO:0000313" key="3">
    <source>
        <dbReference type="EMBL" id="KAJ3843145.1"/>
    </source>
</evidence>
<organism evidence="3 4">
    <name type="scientific">Lentinula raphanica</name>
    <dbReference type="NCBI Taxonomy" id="153919"/>
    <lineage>
        <taxon>Eukaryota</taxon>
        <taxon>Fungi</taxon>
        <taxon>Dikarya</taxon>
        <taxon>Basidiomycota</taxon>
        <taxon>Agaricomycotina</taxon>
        <taxon>Agaricomycetes</taxon>
        <taxon>Agaricomycetidae</taxon>
        <taxon>Agaricales</taxon>
        <taxon>Marasmiineae</taxon>
        <taxon>Omphalotaceae</taxon>
        <taxon>Lentinula</taxon>
    </lineage>
</organism>
<comment type="caution">
    <text evidence="3">The sequence shown here is derived from an EMBL/GenBank/DDBJ whole genome shotgun (WGS) entry which is preliminary data.</text>
</comment>
<evidence type="ECO:0000256" key="1">
    <source>
        <dbReference type="SAM" id="MobiDB-lite"/>
    </source>
</evidence>
<feature type="compositionally biased region" description="Pro residues" evidence="1">
    <location>
        <begin position="362"/>
        <end position="378"/>
    </location>
</feature>
<protein>
    <submittedName>
        <fullName evidence="3">Uncharacterized protein</fullName>
    </submittedName>
</protein>
<dbReference type="AlphaFoldDB" id="A0AA38PI96"/>
<name>A0AA38PI96_9AGAR</name>
<feature type="chain" id="PRO_5041250715" evidence="2">
    <location>
        <begin position="23"/>
        <end position="399"/>
    </location>
</feature>
<dbReference type="Proteomes" id="UP001163846">
    <property type="component" value="Unassembled WGS sequence"/>
</dbReference>
<keyword evidence="4" id="KW-1185">Reference proteome</keyword>
<feature type="signal peptide" evidence="2">
    <location>
        <begin position="1"/>
        <end position="22"/>
    </location>
</feature>
<sequence>MLLPHYLLAFSLTVGAASTAVAAPLQSAEPVSNSRSILARTVTSTDNRASECFQDPDAVSSQDDGLREVTSLPPCYTPSIDAGRVPSPPPIVLPLIEARTYKAGVTHSTGPLVGKDGNALTAQTILSGLGKNPSPQAVHDALESESDSWKRDIAKSETLAAFKKTANGKLYMDTEKLIGKLYPGFDQVELESNILKDLFISSMLHPFPKLYWIITKNGYVTLTELRTYTKDTRGSRNLNEFQTTPSGRLLQSLHKAISSLKPDFRIDYLQRFVQQDIDGLTTDAKASKLMHELLGDDQWDAERKVCNIKTKSVLAKKRVRYRWLLRSSPPSVAKELKKMLDGAFAACHQTQTPNRNDGPLQKPQPSPNDGPLQIPQPSPNGIGSPGRASPNTKTRAASW</sequence>
<feature type="region of interest" description="Disordered" evidence="1">
    <location>
        <begin position="349"/>
        <end position="399"/>
    </location>
</feature>
<reference evidence="3" key="1">
    <citation type="submission" date="2022-08" db="EMBL/GenBank/DDBJ databases">
        <authorList>
            <consortium name="DOE Joint Genome Institute"/>
            <person name="Min B."/>
            <person name="Riley R."/>
            <person name="Sierra-Patev S."/>
            <person name="Naranjo-Ortiz M."/>
            <person name="Looney B."/>
            <person name="Konkel Z."/>
            <person name="Slot J.C."/>
            <person name="Sakamoto Y."/>
            <person name="Steenwyk J.L."/>
            <person name="Rokas A."/>
            <person name="Carro J."/>
            <person name="Camarero S."/>
            <person name="Ferreira P."/>
            <person name="Molpeceres G."/>
            <person name="Ruiz-Duenas F.J."/>
            <person name="Serrano A."/>
            <person name="Henrissat B."/>
            <person name="Drula E."/>
            <person name="Hughes K.W."/>
            <person name="Mata J.L."/>
            <person name="Ishikawa N.K."/>
            <person name="Vargas-Isla R."/>
            <person name="Ushijima S."/>
            <person name="Smith C.A."/>
            <person name="Ahrendt S."/>
            <person name="Andreopoulos W."/>
            <person name="He G."/>
            <person name="Labutti K."/>
            <person name="Lipzen A."/>
            <person name="Ng V."/>
            <person name="Sandor L."/>
            <person name="Barry K."/>
            <person name="Martinez A.T."/>
            <person name="Xiao Y."/>
            <person name="Gibbons J.G."/>
            <person name="Terashima K."/>
            <person name="Hibbett D.S."/>
            <person name="Grigoriev I.V."/>
        </authorList>
    </citation>
    <scope>NUCLEOTIDE SEQUENCE</scope>
    <source>
        <strain evidence="3">TFB9207</strain>
    </source>
</reference>
<keyword evidence="2" id="KW-0732">Signal</keyword>
<gene>
    <name evidence="3" type="ORF">F5878DRAFT_322036</name>
</gene>
<dbReference type="EMBL" id="MU805984">
    <property type="protein sequence ID" value="KAJ3843145.1"/>
    <property type="molecule type" value="Genomic_DNA"/>
</dbReference>
<feature type="compositionally biased region" description="Polar residues" evidence="1">
    <location>
        <begin position="389"/>
        <end position="399"/>
    </location>
</feature>
<accession>A0AA38PI96</accession>